<proteinExistence type="predicted"/>
<accession>A0AAC9LMK8</accession>
<dbReference type="Proteomes" id="UP000187506">
    <property type="component" value="Chromosome"/>
</dbReference>
<evidence type="ECO:0000313" key="3">
    <source>
        <dbReference type="Proteomes" id="UP000187506"/>
    </source>
</evidence>
<dbReference type="EMBL" id="CP019352">
    <property type="protein sequence ID" value="APY01486.1"/>
    <property type="molecule type" value="Genomic_DNA"/>
</dbReference>
<organism evidence="2 3">
    <name type="scientific">Lacinutrix venerupis</name>
    <dbReference type="NCBI Taxonomy" id="1486034"/>
    <lineage>
        <taxon>Bacteria</taxon>
        <taxon>Pseudomonadati</taxon>
        <taxon>Bacteroidota</taxon>
        <taxon>Flavobacteriia</taxon>
        <taxon>Flavobacteriales</taxon>
        <taxon>Flavobacteriaceae</taxon>
        <taxon>Lacinutrix</taxon>
    </lineage>
</organism>
<dbReference type="AlphaFoldDB" id="A0AAC9LMK8"/>
<sequence length="225" mass="25790">MDKFVPVKLKTPLTILLWIGIFALGYITFNSVYDEIKFHNIKQDRYAAVIKNLVDIRDSELAYKEVNGKFTGDFNQLVNFIETGKFAIIERRDSTVIDEEKTKAYGGIKYTKEITIVDTLNFVSVKDSLFKTSTRYKTMINIPYAKEGTKFTLKAGEVGEEDKKLPVFEAVAWKKDILHDQPKDLIRKEENAFSVEEINGDAIRIGSMEEVKVNGNWPKVYDPTN</sequence>
<evidence type="ECO:0000313" key="2">
    <source>
        <dbReference type="EMBL" id="APY01486.1"/>
    </source>
</evidence>
<keyword evidence="3" id="KW-1185">Reference proteome</keyword>
<feature type="transmembrane region" description="Helical" evidence="1">
    <location>
        <begin position="15"/>
        <end position="33"/>
    </location>
</feature>
<keyword evidence="1" id="KW-0472">Membrane</keyword>
<reference evidence="2 3" key="1">
    <citation type="submission" date="2017-01" db="EMBL/GenBank/DDBJ databases">
        <title>Complete genome of Lacinutrix venerupis DOK2-8 isolated from seawater in Dokdo.</title>
        <authorList>
            <person name="Chi W.-J."/>
            <person name="Kim J.H."/>
        </authorList>
    </citation>
    <scope>NUCLEOTIDE SEQUENCE [LARGE SCALE GENOMIC DNA]</scope>
    <source>
        <strain evidence="2 3">DOK2-8</strain>
    </source>
</reference>
<name>A0AAC9LMK8_9FLAO</name>
<keyword evidence="1" id="KW-1133">Transmembrane helix</keyword>
<dbReference type="KEGG" id="lvn:BWR22_06565"/>
<evidence type="ECO:0000256" key="1">
    <source>
        <dbReference type="SAM" id="Phobius"/>
    </source>
</evidence>
<keyword evidence="1" id="KW-0812">Transmembrane</keyword>
<gene>
    <name evidence="2" type="ORF">BWR22_06565</name>
</gene>
<protein>
    <submittedName>
        <fullName evidence="2">Uncharacterized protein</fullName>
    </submittedName>
</protein>